<protein>
    <submittedName>
        <fullName evidence="1">Uncharacterized protein</fullName>
    </submittedName>
</protein>
<name>A0A1V3BV89_9ACTN</name>
<dbReference type="Proteomes" id="UP000189004">
    <property type="component" value="Unassembled WGS sequence"/>
</dbReference>
<gene>
    <name evidence="1" type="ORF">NOSIN_00020</name>
</gene>
<organism evidence="1 2">
    <name type="scientific">Nocardiopsis sinuspersici</name>
    <dbReference type="NCBI Taxonomy" id="501010"/>
    <lineage>
        <taxon>Bacteria</taxon>
        <taxon>Bacillati</taxon>
        <taxon>Actinomycetota</taxon>
        <taxon>Actinomycetes</taxon>
        <taxon>Streptosporangiales</taxon>
        <taxon>Nocardiopsidaceae</taxon>
        <taxon>Nocardiopsis</taxon>
    </lineage>
</organism>
<accession>A0A1V3BV89</accession>
<sequence>MRLWMRCALAFGYLIITVLVLLPPHGLYRPGGEIVCAPLLGGEAPSLRLSYHGDQWTDVWEPLEGWEDYDHDVEQLQITAICDQRRSVRLTWLVLIAIPTSALTGAWVSARFSARHTG</sequence>
<proteinExistence type="predicted"/>
<dbReference type="EMBL" id="MCOK01000001">
    <property type="protein sequence ID" value="OOC52415.1"/>
    <property type="molecule type" value="Genomic_DNA"/>
</dbReference>
<dbReference type="AlphaFoldDB" id="A0A1V3BV89"/>
<evidence type="ECO:0000313" key="1">
    <source>
        <dbReference type="EMBL" id="OOC52415.1"/>
    </source>
</evidence>
<comment type="caution">
    <text evidence="1">The sequence shown here is derived from an EMBL/GenBank/DDBJ whole genome shotgun (WGS) entry which is preliminary data.</text>
</comment>
<evidence type="ECO:0000313" key="2">
    <source>
        <dbReference type="Proteomes" id="UP000189004"/>
    </source>
</evidence>
<reference evidence="2" key="1">
    <citation type="submission" date="2016-08" db="EMBL/GenBank/DDBJ databases">
        <authorList>
            <person name="Tokovenko B."/>
            <person name="Kalinowski J."/>
        </authorList>
    </citation>
    <scope>NUCLEOTIDE SEQUENCE [LARGE SCALE GENOMIC DNA]</scope>
    <source>
        <strain evidence="2">UTMC102</strain>
    </source>
</reference>
<keyword evidence="2" id="KW-1185">Reference proteome</keyword>